<reference evidence="1" key="1">
    <citation type="submission" date="2020-03" db="EMBL/GenBank/DDBJ databases">
        <authorList>
            <person name="Weist P."/>
        </authorList>
    </citation>
    <scope>NUCLEOTIDE SEQUENCE</scope>
</reference>
<sequence length="75" mass="8353">MKIKLSLNEVFISEVTGRLLSRIGYEDHGSDPFNWFDCSENQCLLRNSWVDGGDIMTDKCPESSNLFGHGKGTGV</sequence>
<proteinExistence type="predicted"/>
<comment type="caution">
    <text evidence="1">The sequence shown here is derived from an EMBL/GenBank/DDBJ whole genome shotgun (WGS) entry which is preliminary data.</text>
</comment>
<organism evidence="1 2">
    <name type="scientific">Pleuronectes platessa</name>
    <name type="common">European plaice</name>
    <dbReference type="NCBI Taxonomy" id="8262"/>
    <lineage>
        <taxon>Eukaryota</taxon>
        <taxon>Metazoa</taxon>
        <taxon>Chordata</taxon>
        <taxon>Craniata</taxon>
        <taxon>Vertebrata</taxon>
        <taxon>Euteleostomi</taxon>
        <taxon>Actinopterygii</taxon>
        <taxon>Neopterygii</taxon>
        <taxon>Teleostei</taxon>
        <taxon>Neoteleostei</taxon>
        <taxon>Acanthomorphata</taxon>
        <taxon>Carangaria</taxon>
        <taxon>Pleuronectiformes</taxon>
        <taxon>Pleuronectoidei</taxon>
        <taxon>Pleuronectidae</taxon>
        <taxon>Pleuronectes</taxon>
    </lineage>
</organism>
<dbReference type="Proteomes" id="UP001153269">
    <property type="component" value="Unassembled WGS sequence"/>
</dbReference>
<protein>
    <submittedName>
        <fullName evidence="1">Uncharacterized protein</fullName>
    </submittedName>
</protein>
<evidence type="ECO:0000313" key="1">
    <source>
        <dbReference type="EMBL" id="CAB1451402.1"/>
    </source>
</evidence>
<dbReference type="EMBL" id="CADEAL010004088">
    <property type="protein sequence ID" value="CAB1451402.1"/>
    <property type="molecule type" value="Genomic_DNA"/>
</dbReference>
<gene>
    <name evidence="1" type="ORF">PLEPLA_LOCUS39096</name>
</gene>
<keyword evidence="2" id="KW-1185">Reference proteome</keyword>
<evidence type="ECO:0000313" key="2">
    <source>
        <dbReference type="Proteomes" id="UP001153269"/>
    </source>
</evidence>
<accession>A0A9N7VET4</accession>
<name>A0A9N7VET4_PLEPL</name>
<dbReference type="AlphaFoldDB" id="A0A9N7VET4"/>